<evidence type="ECO:0000256" key="1">
    <source>
        <dbReference type="ARBA" id="ARBA00022722"/>
    </source>
</evidence>
<dbReference type="RefSeq" id="WP_344426290.1">
    <property type="nucleotide sequence ID" value="NZ_BAAANN010000028.1"/>
</dbReference>
<feature type="chain" id="PRO_5046490643" evidence="3">
    <location>
        <begin position="32"/>
        <end position="247"/>
    </location>
</feature>
<evidence type="ECO:0000256" key="3">
    <source>
        <dbReference type="SAM" id="SignalP"/>
    </source>
</evidence>
<keyword evidence="2" id="KW-0378">Hydrolase</keyword>
<keyword evidence="5" id="KW-1185">Reference proteome</keyword>
<feature type="signal peptide" evidence="3">
    <location>
        <begin position="1"/>
        <end position="31"/>
    </location>
</feature>
<organism evidence="4 5">
    <name type="scientific">Amycolatopsis minnesotensis</name>
    <dbReference type="NCBI Taxonomy" id="337894"/>
    <lineage>
        <taxon>Bacteria</taxon>
        <taxon>Bacillati</taxon>
        <taxon>Actinomycetota</taxon>
        <taxon>Actinomycetes</taxon>
        <taxon>Pseudonocardiales</taxon>
        <taxon>Pseudonocardiaceae</taxon>
        <taxon>Amycolatopsis</taxon>
    </lineage>
</organism>
<evidence type="ECO:0000256" key="2">
    <source>
        <dbReference type="ARBA" id="ARBA00022801"/>
    </source>
</evidence>
<dbReference type="Proteomes" id="UP001501116">
    <property type="component" value="Unassembled WGS sequence"/>
</dbReference>
<evidence type="ECO:0000313" key="5">
    <source>
        <dbReference type="Proteomes" id="UP001501116"/>
    </source>
</evidence>
<comment type="caution">
    <text evidence="4">The sequence shown here is derived from an EMBL/GenBank/DDBJ whole genome shotgun (WGS) entry which is preliminary data.</text>
</comment>
<dbReference type="SUPFAM" id="SSF53933">
    <property type="entry name" value="Microbial ribonucleases"/>
    <property type="match status" value="2"/>
</dbReference>
<name>A0ABN2RY05_9PSEU</name>
<accession>A0ABN2RY05</accession>
<reference evidence="4 5" key="1">
    <citation type="journal article" date="2019" name="Int. J. Syst. Evol. Microbiol.">
        <title>The Global Catalogue of Microorganisms (GCM) 10K type strain sequencing project: providing services to taxonomists for standard genome sequencing and annotation.</title>
        <authorList>
            <consortium name="The Broad Institute Genomics Platform"/>
            <consortium name="The Broad Institute Genome Sequencing Center for Infectious Disease"/>
            <person name="Wu L."/>
            <person name="Ma J."/>
        </authorList>
    </citation>
    <scope>NUCLEOTIDE SEQUENCE [LARGE SCALE GENOMIC DNA]</scope>
    <source>
        <strain evidence="4 5">JCM 14545</strain>
    </source>
</reference>
<dbReference type="EMBL" id="BAAANN010000028">
    <property type="protein sequence ID" value="GAA1976349.1"/>
    <property type="molecule type" value="Genomic_DNA"/>
</dbReference>
<evidence type="ECO:0000313" key="4">
    <source>
        <dbReference type="EMBL" id="GAA1976349.1"/>
    </source>
</evidence>
<sequence length="247" mass="25279">MTNQRSRVAGVLLAFVITLLSGLGIATSASASAPAAGAAGAAGTTGAAVAAPSCGDTSSYKKTPLSTLPAEAGQTYDLIKKGGPFPYPGKDGSVFTNKEGILPSCASDYYHEYTVPTPGSPDRGARRIVTGSAGEFFYTGDHYKTFSIIQVDGGTPNPTPKCGDTAGVAKVKLSTLSSAAKSAVEQAKSGAAGTVYENREGVLPKCDAGYYHLFNAGDQDRVISGKGGEIFYTPDHYATFKLVDLGG</sequence>
<keyword evidence="3" id="KW-0732">Signal</keyword>
<dbReference type="Pfam" id="PF00545">
    <property type="entry name" value="Ribonuclease"/>
    <property type="match status" value="2"/>
</dbReference>
<dbReference type="InterPro" id="IPR016191">
    <property type="entry name" value="Ribonuclease/ribotoxin"/>
</dbReference>
<proteinExistence type="predicted"/>
<keyword evidence="1" id="KW-0540">Nuclease</keyword>
<gene>
    <name evidence="4" type="ORF">GCM10009754_59970</name>
</gene>
<dbReference type="InterPro" id="IPR000026">
    <property type="entry name" value="N1-like"/>
</dbReference>
<protein>
    <submittedName>
        <fullName evidence="4">Ribonuclease domain-containing protein</fullName>
    </submittedName>
</protein>
<dbReference type="Gene3D" id="3.10.450.30">
    <property type="entry name" value="Microbial ribonucleases"/>
    <property type="match status" value="2"/>
</dbReference>